<feature type="domain" description="UPAR/Ly6" evidence="8">
    <location>
        <begin position="162"/>
        <end position="239"/>
    </location>
</feature>
<feature type="non-terminal residue" evidence="9">
    <location>
        <position position="1"/>
    </location>
</feature>
<gene>
    <name evidence="9" type="primary">Pinlyp</name>
    <name evidence="9" type="ORF">GTO96_0006352</name>
</gene>
<dbReference type="InterPro" id="IPR035076">
    <property type="entry name" value="Toxin/TOLIP"/>
</dbReference>
<evidence type="ECO:0000256" key="2">
    <source>
        <dbReference type="ARBA" id="ARBA00004613"/>
    </source>
</evidence>
<dbReference type="EMBL" id="JAATIS010000094">
    <property type="protein sequence ID" value="KAG2471134.1"/>
    <property type="molecule type" value="Genomic_DNA"/>
</dbReference>
<keyword evidence="3" id="KW-1003">Cell membrane</keyword>
<dbReference type="Pfam" id="PF00087">
    <property type="entry name" value="Toxin_TOLIP"/>
    <property type="match status" value="1"/>
</dbReference>
<keyword evidence="10" id="KW-1185">Reference proteome</keyword>
<evidence type="ECO:0000256" key="4">
    <source>
        <dbReference type="ARBA" id="ARBA00022525"/>
    </source>
</evidence>
<dbReference type="PANTHER" id="PTHR20914">
    <property type="entry name" value="LY6/PLAUR DOMAIN-CONTAINING PROTEIN 8"/>
    <property type="match status" value="1"/>
</dbReference>
<dbReference type="InterPro" id="IPR045860">
    <property type="entry name" value="Snake_toxin-like_sf"/>
</dbReference>
<feature type="non-terminal residue" evidence="9">
    <location>
        <position position="252"/>
    </location>
</feature>
<comment type="caution">
    <text evidence="9">The sequence shown here is derived from an EMBL/GenBank/DDBJ whole genome shotgun (WGS) entry which is preliminary data.</text>
</comment>
<evidence type="ECO:0000256" key="3">
    <source>
        <dbReference type="ARBA" id="ARBA00022475"/>
    </source>
</evidence>
<comment type="subcellular location">
    <subcellularLocation>
        <location evidence="1">Cell membrane</location>
    </subcellularLocation>
    <subcellularLocation>
        <location evidence="2">Secreted</location>
    </subcellularLocation>
</comment>
<name>A0A8X8BYS0_POLSE</name>
<keyword evidence="6" id="KW-0472">Membrane</keyword>
<organism evidence="9 10">
    <name type="scientific">Polypterus senegalus</name>
    <name type="common">Senegal bichir</name>
    <dbReference type="NCBI Taxonomy" id="55291"/>
    <lineage>
        <taxon>Eukaryota</taxon>
        <taxon>Metazoa</taxon>
        <taxon>Chordata</taxon>
        <taxon>Craniata</taxon>
        <taxon>Vertebrata</taxon>
        <taxon>Euteleostomi</taxon>
        <taxon>Actinopterygii</taxon>
        <taxon>Polypteriformes</taxon>
        <taxon>Polypteridae</taxon>
        <taxon>Polypterus</taxon>
    </lineage>
</organism>
<evidence type="ECO:0000256" key="5">
    <source>
        <dbReference type="ARBA" id="ARBA00022729"/>
    </source>
</evidence>
<keyword evidence="5" id="KW-0732">Signal</keyword>
<evidence type="ECO:0000259" key="8">
    <source>
        <dbReference type="SMART" id="SM00134"/>
    </source>
</evidence>
<dbReference type="AlphaFoldDB" id="A0A8X8BYS0"/>
<dbReference type="Pfam" id="PF00021">
    <property type="entry name" value="UPAR_LY6"/>
    <property type="match status" value="1"/>
</dbReference>
<evidence type="ECO:0000256" key="1">
    <source>
        <dbReference type="ARBA" id="ARBA00004236"/>
    </source>
</evidence>
<dbReference type="PANTHER" id="PTHR20914:SF9">
    <property type="entry name" value="COILED, ISOFORM A"/>
    <property type="match status" value="1"/>
</dbReference>
<dbReference type="Proteomes" id="UP000886611">
    <property type="component" value="Unassembled WGS sequence"/>
</dbReference>
<protein>
    <submittedName>
        <fullName evidence="9">PINLY protein</fullName>
    </submittedName>
</protein>
<dbReference type="SMART" id="SM00134">
    <property type="entry name" value="LU"/>
    <property type="match status" value="2"/>
</dbReference>
<dbReference type="SUPFAM" id="SSF57302">
    <property type="entry name" value="Snake toxin-like"/>
    <property type="match status" value="2"/>
</dbReference>
<evidence type="ECO:0000256" key="6">
    <source>
        <dbReference type="ARBA" id="ARBA00023136"/>
    </source>
</evidence>
<sequence>MCTYWQHLDKVKGGGAVAALRLTDREEKRGTEHPDLSSYIHSAGSLWGQMAESFPVPSGSLIKVSSLTCNQCIPDASLTCSETQKTCSSQETSCASAAITTYAGGQTINVNAKDCAAPAECGEVVSVNFLATRVTVNVQCCNTNNCNTGLPPAYTDNTPNGLKCCVDENCQNTVQCLGKEDTCISVVAQASGVTVKTKGCATNNVCGSQSSQIAGITGEINCCKGNLCNHAKRITLDILLALLPIVVLKFIF</sequence>
<dbReference type="InterPro" id="IPR050918">
    <property type="entry name" value="CNF-like_PLA2_Inhibitor"/>
</dbReference>
<proteinExistence type="predicted"/>
<dbReference type="Gene3D" id="2.10.60.10">
    <property type="entry name" value="CD59"/>
    <property type="match status" value="2"/>
</dbReference>
<dbReference type="InterPro" id="IPR016054">
    <property type="entry name" value="LY6_UPA_recep-like"/>
</dbReference>
<dbReference type="GO" id="GO:0005576">
    <property type="term" value="C:extracellular region"/>
    <property type="evidence" value="ECO:0007669"/>
    <property type="project" value="UniProtKB-SubCell"/>
</dbReference>
<keyword evidence="4" id="KW-0964">Secreted</keyword>
<evidence type="ECO:0000313" key="9">
    <source>
        <dbReference type="EMBL" id="KAG2471134.1"/>
    </source>
</evidence>
<feature type="domain" description="UPAR/Ly6" evidence="8">
    <location>
        <begin position="67"/>
        <end position="157"/>
    </location>
</feature>
<reference evidence="9 10" key="1">
    <citation type="journal article" date="2021" name="Cell">
        <title>Tracing the genetic footprints of vertebrate landing in non-teleost ray-finned fishes.</title>
        <authorList>
            <person name="Bi X."/>
            <person name="Wang K."/>
            <person name="Yang L."/>
            <person name="Pan H."/>
            <person name="Jiang H."/>
            <person name="Wei Q."/>
            <person name="Fang M."/>
            <person name="Yu H."/>
            <person name="Zhu C."/>
            <person name="Cai Y."/>
            <person name="He Y."/>
            <person name="Gan X."/>
            <person name="Zeng H."/>
            <person name="Yu D."/>
            <person name="Zhu Y."/>
            <person name="Jiang H."/>
            <person name="Qiu Q."/>
            <person name="Yang H."/>
            <person name="Zhang Y.E."/>
            <person name="Wang W."/>
            <person name="Zhu M."/>
            <person name="He S."/>
            <person name="Zhang G."/>
        </authorList>
    </citation>
    <scope>NUCLEOTIDE SEQUENCE [LARGE SCALE GENOMIC DNA]</scope>
    <source>
        <strain evidence="9">Bchr_013</strain>
    </source>
</reference>
<accession>A0A8X8BYS0</accession>
<evidence type="ECO:0000256" key="7">
    <source>
        <dbReference type="ARBA" id="ARBA00023180"/>
    </source>
</evidence>
<dbReference type="GO" id="GO:0005886">
    <property type="term" value="C:plasma membrane"/>
    <property type="evidence" value="ECO:0007669"/>
    <property type="project" value="UniProtKB-SubCell"/>
</dbReference>
<evidence type="ECO:0000313" key="10">
    <source>
        <dbReference type="Proteomes" id="UP000886611"/>
    </source>
</evidence>
<keyword evidence="7" id="KW-0325">Glycoprotein</keyword>